<dbReference type="Gene3D" id="3.40.50.11500">
    <property type="match status" value="1"/>
</dbReference>
<feature type="region of interest" description="Disordered" evidence="2">
    <location>
        <begin position="649"/>
        <end position="708"/>
    </location>
</feature>
<dbReference type="OrthoDB" id="6019893at2759"/>
<feature type="region of interest" description="Disordered" evidence="2">
    <location>
        <begin position="1448"/>
        <end position="1529"/>
    </location>
</feature>
<feature type="compositionally biased region" description="Basic and acidic residues" evidence="2">
    <location>
        <begin position="174"/>
        <end position="184"/>
    </location>
</feature>
<reference evidence="3 4" key="2">
    <citation type="journal article" date="2012" name="Open Biol.">
        <title>Characteristics of nucleosomes and linker DNA regions on the genome of the basidiomycete Mixia osmundae revealed by mono- and dinucleosome mapping.</title>
        <authorList>
            <person name="Nishida H."/>
            <person name="Kondo S."/>
            <person name="Matsumoto T."/>
            <person name="Suzuki Y."/>
            <person name="Yoshikawa H."/>
            <person name="Taylor T.D."/>
            <person name="Sugiyama J."/>
        </authorList>
    </citation>
    <scope>NUCLEOTIDE SEQUENCE [LARGE SCALE GENOMIC DNA]</scope>
    <source>
        <strain evidence="4">CBS 9802 / IAM 14324 / JCM 22182 / KY 12970</strain>
    </source>
</reference>
<dbReference type="RefSeq" id="XP_014565006.1">
    <property type="nucleotide sequence ID" value="XM_014709520.1"/>
</dbReference>
<feature type="compositionally biased region" description="Pro residues" evidence="2">
    <location>
        <begin position="546"/>
        <end position="558"/>
    </location>
</feature>
<evidence type="ECO:0000256" key="2">
    <source>
        <dbReference type="SAM" id="MobiDB-lite"/>
    </source>
</evidence>
<feature type="coiled-coil region" evidence="1">
    <location>
        <begin position="1288"/>
        <end position="1348"/>
    </location>
</feature>
<protein>
    <submittedName>
        <fullName evidence="3">Uncharacterized protein</fullName>
    </submittedName>
</protein>
<keyword evidence="1" id="KW-0175">Coiled coil</keyword>
<evidence type="ECO:0000313" key="4">
    <source>
        <dbReference type="Proteomes" id="UP000009131"/>
    </source>
</evidence>
<feature type="region of interest" description="Disordered" evidence="2">
    <location>
        <begin position="1"/>
        <end position="63"/>
    </location>
</feature>
<feature type="compositionally biased region" description="Low complexity" evidence="2">
    <location>
        <begin position="1473"/>
        <end position="1485"/>
    </location>
</feature>
<feature type="compositionally biased region" description="Low complexity" evidence="2">
    <location>
        <begin position="283"/>
        <end position="305"/>
    </location>
</feature>
<dbReference type="InParanoid" id="G7DW68"/>
<dbReference type="OMA" id="WIRATND"/>
<dbReference type="HOGENOM" id="CLU_246314_0_0_1"/>
<feature type="compositionally biased region" description="Polar residues" evidence="2">
    <location>
        <begin position="375"/>
        <end position="389"/>
    </location>
</feature>
<keyword evidence="4" id="KW-1185">Reference proteome</keyword>
<feature type="compositionally biased region" description="Polar residues" evidence="2">
    <location>
        <begin position="523"/>
        <end position="533"/>
    </location>
</feature>
<feature type="region of interest" description="Disordered" evidence="2">
    <location>
        <begin position="174"/>
        <end position="194"/>
    </location>
</feature>
<dbReference type="Proteomes" id="UP000009131">
    <property type="component" value="Unassembled WGS sequence"/>
</dbReference>
<feature type="compositionally biased region" description="Polar residues" evidence="2">
    <location>
        <begin position="1452"/>
        <end position="1472"/>
    </location>
</feature>
<feature type="compositionally biased region" description="Polar residues" evidence="2">
    <location>
        <begin position="460"/>
        <end position="475"/>
    </location>
</feature>
<comment type="caution">
    <text evidence="3">The sequence shown here is derived from an EMBL/GenBank/DDBJ whole genome shotgun (WGS) entry which is preliminary data.</text>
</comment>
<feature type="compositionally biased region" description="Low complexity" evidence="2">
    <location>
        <begin position="649"/>
        <end position="658"/>
    </location>
</feature>
<feature type="compositionally biased region" description="Polar residues" evidence="2">
    <location>
        <begin position="352"/>
        <end position="363"/>
    </location>
</feature>
<feature type="compositionally biased region" description="Polar residues" evidence="2">
    <location>
        <begin position="30"/>
        <end position="43"/>
    </location>
</feature>
<accession>G7DW68</accession>
<dbReference type="EMBL" id="BABT02000047">
    <property type="protein sequence ID" value="GAA94874.1"/>
    <property type="molecule type" value="Genomic_DNA"/>
</dbReference>
<organism evidence="3 4">
    <name type="scientific">Mixia osmundae (strain CBS 9802 / IAM 14324 / JCM 22182 / KY 12970)</name>
    <dbReference type="NCBI Taxonomy" id="764103"/>
    <lineage>
        <taxon>Eukaryota</taxon>
        <taxon>Fungi</taxon>
        <taxon>Dikarya</taxon>
        <taxon>Basidiomycota</taxon>
        <taxon>Pucciniomycotina</taxon>
        <taxon>Mixiomycetes</taxon>
        <taxon>Mixiales</taxon>
        <taxon>Mixiaceae</taxon>
        <taxon>Mixia</taxon>
    </lineage>
</organism>
<feature type="region of interest" description="Disordered" evidence="2">
    <location>
        <begin position="1399"/>
        <end position="1418"/>
    </location>
</feature>
<dbReference type="InterPro" id="IPR043153">
    <property type="entry name" value="DENN_C"/>
</dbReference>
<feature type="compositionally biased region" description="Basic and acidic residues" evidence="2">
    <location>
        <begin position="19"/>
        <end position="29"/>
    </location>
</feature>
<proteinExistence type="predicted"/>
<feature type="compositionally biased region" description="Low complexity" evidence="2">
    <location>
        <begin position="410"/>
        <end position="424"/>
    </location>
</feature>
<feature type="compositionally biased region" description="Basic and acidic residues" evidence="2">
    <location>
        <begin position="336"/>
        <end position="346"/>
    </location>
</feature>
<feature type="region of interest" description="Disordered" evidence="2">
    <location>
        <begin position="409"/>
        <end position="489"/>
    </location>
</feature>
<feature type="region of interest" description="Disordered" evidence="2">
    <location>
        <begin position="894"/>
        <end position="919"/>
    </location>
</feature>
<sequence length="1552" mass="167794">MGFLTLARKASSGFSIKSRGGDTDARSHQTETSAVPSSAGDSTSVSIPSSRRPRPRGKNSFTSRFSGLEFSLSALTKAEGVPIPGVELQTDAVDTADTKSVSPSFLSARSWNQPGLDPPNLPVKAASDCEASMGHSKRASASRISVRLRTLSSAQKRPRTTTSVSLRDLLGIRKTDGKEVKGDSEPPMPSPPRHIERPKCLSRMPSPPLPIPTVQLNSPSSATELNIGSPTLVQDAKQLQAADMSDIMKRGLIAAQFTQPKAKAADAQRVSREIDITITASAPERSLASPRESSASSTRASPTSLMQATQCAMHTPSPKTGWLELDSNATVDNSDQSERATSETKPTKRRTMTTLSMFGSSRTPLIGDLPPVRSATGSTLTSETDQFESISKPRFQGNLADVRPVSAVPSMTSVSSASGISSKRSASERKVKRVPPPKLDDEGPAPLSNMPMLESRDSLISESTHGYSTETSQALNDDGPIHDSPSTNESDLIDMLRTESDAAVQRVTSLRSSIALSKISLHSSLTSPDSTAENKQRLANARKPSPQRPLPLQLPPPSSVFESTARHSRRESSSSASLAYARSDKLPFGHFSNDSRSATTKSVYQAAAAFDIIAGDRAAGTITFAGSTASLSPECESAVSKAQSMASLSRSMSASKRNSVAKQTSAIRRSATQPKARPAASLTYKSKQEDSAKTTPPRAPWADGSASQAIEEPKAWRSQLEESSRLFTCALKVGLSASTPTAWRAYNSADCTAPKAWQGELLQFYTGKIRERDLLEPEVQRHIQARLSKLAFPSGASIVKATDMRPREIGLFQFDIPKETMPTSPVSHILSASISTPSHKRAARRTIYAGVYRGWIRATNDEMMAFQSSLQAGELDAETMQYLSQRLVQQSRELMAGDDSDDPQIPPPTAHGTLMPGQAYKSRPQASHLSGVLELWLPRACIYCSDYPIFDTLVLCAKSSFEEDLKSAQQLMQTPVPLPGTKFLVAPPGRGQAFSAQMPALVGLKGGNKALPELDFQPCSMLSMLSIDALITIAEVASAQGRVLFISKDPAIRDLAVLTFQRITAVADWDGLACSIIHPRDLQQYLLDPGAWLYAIDERTAQTVALIDELDCLIVWLDTCVLKCSAGCMPLVSRGIARDRKIAELDKTCQQLGGPASLSRELASEQSDRNATRRGQACKEVWYSRQYIIIGALERLVEQKAAMVPSRVRSLFSKAPTIDSVSQIGKRKTELGRLLGAAAIDERDLAFLSAQEDAQMAAVLTINCRELQQAQRAVLSLASRYTNEHQNIQRLQEESRAAVAAAKEDKRRANREAEHSQKLVNEERLARLEALRQLAVEANAKAELQSANAAILQRVRKILSAKEQSHIFDNVASLCDETASILSSESEVSRRPRAAELTIDSDADGASDGNSSRLATSVSLKKKHGAIRETLRRVSMDLHAVLRDAGAIDSMPQESGPENTSTIISIGSGNRRASSAISTKASKASLRSRRRSGVRQQSARERMPSTEGLRAAHMKQSDQGDALKANNEAFEARLDEWRKSIDPDPDTNPAVS</sequence>
<reference evidence="3 4" key="1">
    <citation type="journal article" date="2011" name="J. Gen. Appl. Microbiol.">
        <title>Draft genome sequencing of the enigmatic basidiomycete Mixia osmundae.</title>
        <authorList>
            <person name="Nishida H."/>
            <person name="Nagatsuka Y."/>
            <person name="Sugiyama J."/>
        </authorList>
    </citation>
    <scope>NUCLEOTIDE SEQUENCE [LARGE SCALE GENOMIC DNA]</scope>
    <source>
        <strain evidence="4">CBS 9802 / IAM 14324 / JCM 22182 / KY 12970</strain>
    </source>
</reference>
<feature type="compositionally biased region" description="Polar residues" evidence="2">
    <location>
        <begin position="660"/>
        <end position="673"/>
    </location>
</feature>
<evidence type="ECO:0000313" key="3">
    <source>
        <dbReference type="EMBL" id="GAA94874.1"/>
    </source>
</evidence>
<dbReference type="eggNOG" id="ENOG502QW1Q">
    <property type="taxonomic scope" value="Eukaryota"/>
</dbReference>
<feature type="region of interest" description="Disordered" evidence="2">
    <location>
        <begin position="281"/>
        <end position="390"/>
    </location>
</feature>
<evidence type="ECO:0000256" key="1">
    <source>
        <dbReference type="SAM" id="Coils"/>
    </source>
</evidence>
<gene>
    <name evidence="3" type="primary">Mo01529</name>
    <name evidence="3" type="ORF">E5Q_01529</name>
</gene>
<dbReference type="STRING" id="764103.G7DW68"/>
<name>G7DW68_MIXOS</name>
<feature type="region of interest" description="Disordered" evidence="2">
    <location>
        <begin position="523"/>
        <end position="578"/>
    </location>
</feature>